<organism evidence="1 2">
    <name type="scientific">Methanosarcina barkeri 3</name>
    <dbReference type="NCBI Taxonomy" id="1434107"/>
    <lineage>
        <taxon>Archaea</taxon>
        <taxon>Methanobacteriati</taxon>
        <taxon>Methanobacteriota</taxon>
        <taxon>Stenosarchaea group</taxon>
        <taxon>Methanomicrobia</taxon>
        <taxon>Methanosarcinales</taxon>
        <taxon>Methanosarcinaceae</taxon>
        <taxon>Methanosarcina</taxon>
    </lineage>
</organism>
<accession>A0A0E3WW04</accession>
<gene>
    <name evidence="1" type="ORF">MSBR3_0852</name>
</gene>
<name>A0A0E3WW04_METBA</name>
<dbReference type="PATRIC" id="fig|1434107.4.peg.1128"/>
<dbReference type="OrthoDB" id="375015at2157"/>
<sequence length="158" mass="18150">MKGEIVDGAKNSALDPNENIVEGVWRELGDELTVEILWEALDLTGFYILLHTVYHILLAVEYVSLEVRTSPFNLIEQSIAQNEKDLLEEGKSRLWQIFNKYHISETGISIKGIKMRRLLRTENKRDIGLYGNFVTESNNTLTHPLFPYITETLTSSYC</sequence>
<protein>
    <submittedName>
        <fullName evidence="1">Uncharacterized protein</fullName>
    </submittedName>
</protein>
<dbReference type="GeneID" id="24788346"/>
<dbReference type="RefSeq" id="WP_048106772.1">
    <property type="nucleotide sequence ID" value="NZ_CP009517.1"/>
</dbReference>
<dbReference type="EMBL" id="CP009517">
    <property type="protein sequence ID" value="AKB81430.1"/>
    <property type="molecule type" value="Genomic_DNA"/>
</dbReference>
<evidence type="ECO:0000313" key="1">
    <source>
        <dbReference type="EMBL" id="AKB81430.1"/>
    </source>
</evidence>
<evidence type="ECO:0000313" key="2">
    <source>
        <dbReference type="Proteomes" id="UP000033066"/>
    </source>
</evidence>
<reference evidence="1" key="1">
    <citation type="submission" date="2014-07" db="EMBL/GenBank/DDBJ databases">
        <title>Methanogenic archaea and the global carbon cycle.</title>
        <authorList>
            <person name="Henriksen J.R."/>
            <person name="Luke J."/>
            <person name="Reinhart S."/>
            <person name="Benedict M.N."/>
            <person name="Youngblut N.D."/>
            <person name="Metcalf M.E."/>
            <person name="Whitaker R.J."/>
            <person name="Metcalf W.W."/>
        </authorList>
    </citation>
    <scope>NUCLEOTIDE SEQUENCE [LARGE SCALE GENOMIC DNA]</scope>
    <source>
        <strain evidence="1">3</strain>
    </source>
</reference>
<proteinExistence type="predicted"/>
<dbReference type="AlphaFoldDB" id="A0A0E3WW04"/>
<dbReference type="Proteomes" id="UP000033066">
    <property type="component" value="Chromosome"/>
</dbReference>
<keyword evidence="2" id="KW-1185">Reference proteome</keyword>
<dbReference type="KEGG" id="mbak:MSBR3_0852"/>
<dbReference type="HOGENOM" id="CLU_1700319_0_0_2"/>